<gene>
    <name evidence="1" type="ORF">LTR77_007753</name>
</gene>
<sequence length="214" mass="24081">MPSYKATHIPYGLTDPSKRTIVNPGIKDEVEFLEYGIETGGSHFTARALVKPDGGVPIHRHYGYGETFMTQQGILGAVGHNGTKPMLLNPENKETYRVQPGEWHRFFNPSKTESIVFDGKVEPAHQRFEINLHIFYGLVNDGHGTPEGFPDLWHLLMLTSMAEIGYQGFGGWVMGMVAGVVGFIARVTGEEERLTVKYYGRPITDEEKRKWKVE</sequence>
<dbReference type="Gene3D" id="2.60.120.10">
    <property type="entry name" value="Jelly Rolls"/>
    <property type="match status" value="1"/>
</dbReference>
<name>A0AAV9P2Z5_9PEZI</name>
<evidence type="ECO:0000313" key="1">
    <source>
        <dbReference type="EMBL" id="KAK5167024.1"/>
    </source>
</evidence>
<accession>A0AAV9P2Z5</accession>
<dbReference type="InterPro" id="IPR011051">
    <property type="entry name" value="RmlC_Cupin_sf"/>
</dbReference>
<dbReference type="SUPFAM" id="SSF51182">
    <property type="entry name" value="RmlC-like cupins"/>
    <property type="match status" value="1"/>
</dbReference>
<dbReference type="Proteomes" id="UP001337655">
    <property type="component" value="Unassembled WGS sequence"/>
</dbReference>
<dbReference type="InterPro" id="IPR014710">
    <property type="entry name" value="RmlC-like_jellyroll"/>
</dbReference>
<dbReference type="AlphaFoldDB" id="A0AAV9P2Z5"/>
<dbReference type="GeneID" id="89929089"/>
<proteinExistence type="predicted"/>
<comment type="caution">
    <text evidence="1">The sequence shown here is derived from an EMBL/GenBank/DDBJ whole genome shotgun (WGS) entry which is preliminary data.</text>
</comment>
<evidence type="ECO:0000313" key="2">
    <source>
        <dbReference type="Proteomes" id="UP001337655"/>
    </source>
</evidence>
<reference evidence="1 2" key="1">
    <citation type="submission" date="2023-08" db="EMBL/GenBank/DDBJ databases">
        <title>Black Yeasts Isolated from many extreme environments.</title>
        <authorList>
            <person name="Coleine C."/>
            <person name="Stajich J.E."/>
            <person name="Selbmann L."/>
        </authorList>
    </citation>
    <scope>NUCLEOTIDE SEQUENCE [LARGE SCALE GENOMIC DNA]</scope>
    <source>
        <strain evidence="1 2">CCFEE 5935</strain>
    </source>
</reference>
<keyword evidence="2" id="KW-1185">Reference proteome</keyword>
<protein>
    <recommendedName>
        <fullName evidence="3">Cupin 2 conserved barrel domain-containing protein</fullName>
    </recommendedName>
</protein>
<organism evidence="1 2">
    <name type="scientific">Saxophila tyrrhenica</name>
    <dbReference type="NCBI Taxonomy" id="1690608"/>
    <lineage>
        <taxon>Eukaryota</taxon>
        <taxon>Fungi</taxon>
        <taxon>Dikarya</taxon>
        <taxon>Ascomycota</taxon>
        <taxon>Pezizomycotina</taxon>
        <taxon>Dothideomycetes</taxon>
        <taxon>Dothideomycetidae</taxon>
        <taxon>Mycosphaerellales</taxon>
        <taxon>Extremaceae</taxon>
        <taxon>Saxophila</taxon>
    </lineage>
</organism>
<dbReference type="EMBL" id="JAVRRT010000012">
    <property type="protein sequence ID" value="KAK5167024.1"/>
    <property type="molecule type" value="Genomic_DNA"/>
</dbReference>
<evidence type="ECO:0008006" key="3">
    <source>
        <dbReference type="Google" id="ProtNLM"/>
    </source>
</evidence>
<dbReference type="RefSeq" id="XP_064656832.1">
    <property type="nucleotide sequence ID" value="XM_064804990.1"/>
</dbReference>
<dbReference type="CDD" id="cd02208">
    <property type="entry name" value="cupin_RmlC-like"/>
    <property type="match status" value="1"/>
</dbReference>